<dbReference type="RefSeq" id="WP_042284229.1">
    <property type="nucleotide sequence ID" value="NZ_BAZE01000009.1"/>
</dbReference>
<evidence type="ECO:0000313" key="4">
    <source>
        <dbReference type="Proteomes" id="UP000467124"/>
    </source>
</evidence>
<keyword evidence="2" id="KW-0812">Transmembrane</keyword>
<dbReference type="AlphaFoldDB" id="A0A7K2IW07"/>
<evidence type="ECO:0000256" key="1">
    <source>
        <dbReference type="SAM" id="MobiDB-lite"/>
    </source>
</evidence>
<reference evidence="3 4" key="1">
    <citation type="journal article" date="2019" name="Nat. Commun.">
        <title>The antimicrobial potential of Streptomyces from insect microbiomes.</title>
        <authorList>
            <person name="Chevrette M.G."/>
            <person name="Carlson C.M."/>
            <person name="Ortega H.E."/>
            <person name="Thomas C."/>
            <person name="Ananiev G.E."/>
            <person name="Barns K.J."/>
            <person name="Book A.J."/>
            <person name="Cagnazzo J."/>
            <person name="Carlos C."/>
            <person name="Flanigan W."/>
            <person name="Grubbs K.J."/>
            <person name="Horn H.A."/>
            <person name="Hoffmann F.M."/>
            <person name="Klassen J.L."/>
            <person name="Knack J.J."/>
            <person name="Lewin G.R."/>
            <person name="McDonald B.R."/>
            <person name="Muller L."/>
            <person name="Melo W.G.P."/>
            <person name="Pinto-Tomas A.A."/>
            <person name="Schmitz A."/>
            <person name="Wendt-Pienkowski E."/>
            <person name="Wildman S."/>
            <person name="Zhao M."/>
            <person name="Zhang F."/>
            <person name="Bugni T.S."/>
            <person name="Andes D.R."/>
            <person name="Pupo M.T."/>
            <person name="Currie C.R."/>
        </authorList>
    </citation>
    <scope>NUCLEOTIDE SEQUENCE [LARGE SCALE GENOMIC DNA]</scope>
    <source>
        <strain evidence="3 4">SID5840</strain>
    </source>
</reference>
<feature type="transmembrane region" description="Helical" evidence="2">
    <location>
        <begin position="9"/>
        <end position="27"/>
    </location>
</feature>
<keyword evidence="2" id="KW-0472">Membrane</keyword>
<comment type="caution">
    <text evidence="3">The sequence shown here is derived from an EMBL/GenBank/DDBJ whole genome shotgun (WGS) entry which is preliminary data.</text>
</comment>
<protein>
    <submittedName>
        <fullName evidence="3">Uncharacterized protein</fullName>
    </submittedName>
</protein>
<gene>
    <name evidence="3" type="ORF">GTW20_18390</name>
</gene>
<keyword evidence="2" id="KW-1133">Transmembrane helix</keyword>
<feature type="region of interest" description="Disordered" evidence="1">
    <location>
        <begin position="58"/>
        <end position="80"/>
    </location>
</feature>
<evidence type="ECO:0000256" key="2">
    <source>
        <dbReference type="SAM" id="Phobius"/>
    </source>
</evidence>
<accession>A0A7K2IW07</accession>
<organism evidence="3 4">
    <name type="scientific">Nocardiopsis alba</name>
    <dbReference type="NCBI Taxonomy" id="53437"/>
    <lineage>
        <taxon>Bacteria</taxon>
        <taxon>Bacillati</taxon>
        <taxon>Actinomycetota</taxon>
        <taxon>Actinomycetes</taxon>
        <taxon>Streptosporangiales</taxon>
        <taxon>Nocardiopsidaceae</taxon>
        <taxon>Nocardiopsis</taxon>
    </lineage>
</organism>
<sequence>MSPKARNRLLIMVVAAVVVPLAVHPLAGPWTWVWAPLLLMLLALVLLMTAIGGEDPRLTSTAMTMGPPPVPDRPDERRETRSIRVRDTRMASLTEDYEFVFSADVRWRWVGEPDERLRNPERAAANVIVTKAQAEVGRYRADEVDMALHSLAARLGEAASVYNGLLEVWADDVTLGLMEEDAERLRRIADMRKENNRWEMERFVERTKRTYFAEDVFSTPGNAVIWDLVRNDADVETTMRRVGSLAHLSEAGKGKDLDDLRERLRGWDPDLASALEGIGAEEGSGLRTEGDRGPGGWYVEEEIPGTTVVREDPEETLVDLISSIEDDDKRTMTADRITRVLEQSPLAPMAPRLRERFGLPGAAGNEERSEPREDDDPPEEAGSVPPF</sequence>
<feature type="region of interest" description="Disordered" evidence="1">
    <location>
        <begin position="277"/>
        <end position="298"/>
    </location>
</feature>
<proteinExistence type="predicted"/>
<evidence type="ECO:0000313" key="3">
    <source>
        <dbReference type="EMBL" id="MYR34170.1"/>
    </source>
</evidence>
<name>A0A7K2IW07_9ACTN</name>
<dbReference type="GeneID" id="91392890"/>
<feature type="transmembrane region" description="Helical" evidence="2">
    <location>
        <begin position="33"/>
        <end position="53"/>
    </location>
</feature>
<feature type="region of interest" description="Disordered" evidence="1">
    <location>
        <begin position="341"/>
        <end position="387"/>
    </location>
</feature>
<dbReference type="Proteomes" id="UP000467124">
    <property type="component" value="Unassembled WGS sequence"/>
</dbReference>
<dbReference type="EMBL" id="WWHY01000001">
    <property type="protein sequence ID" value="MYR34170.1"/>
    <property type="molecule type" value="Genomic_DNA"/>
</dbReference>